<dbReference type="SUPFAM" id="SSF51306">
    <property type="entry name" value="LexA/Signal peptidase"/>
    <property type="match status" value="1"/>
</dbReference>
<accession>A0A5C8P8S3</accession>
<evidence type="ECO:0000256" key="1">
    <source>
        <dbReference type="ARBA" id="ARBA00000677"/>
    </source>
</evidence>
<keyword evidence="6 8" id="KW-0378">Hydrolase</keyword>
<evidence type="ECO:0000256" key="2">
    <source>
        <dbReference type="ARBA" id="ARBA00009370"/>
    </source>
</evidence>
<dbReference type="PANTHER" id="PTHR43390:SF1">
    <property type="entry name" value="CHLOROPLAST PROCESSING PEPTIDASE"/>
    <property type="match status" value="1"/>
</dbReference>
<dbReference type="Pfam" id="PF10502">
    <property type="entry name" value="Peptidase_S26"/>
    <property type="match status" value="1"/>
</dbReference>
<protein>
    <recommendedName>
        <fullName evidence="4 8">Signal peptidase I</fullName>
        <ecNumber evidence="3 8">3.4.21.89</ecNumber>
    </recommendedName>
</protein>
<dbReference type="Proteomes" id="UP000321638">
    <property type="component" value="Unassembled WGS sequence"/>
</dbReference>
<proteinExistence type="inferred from homology"/>
<feature type="domain" description="Peptidase S26" evidence="10">
    <location>
        <begin position="10"/>
        <end position="226"/>
    </location>
</feature>
<dbReference type="InterPro" id="IPR019533">
    <property type="entry name" value="Peptidase_S26"/>
</dbReference>
<comment type="subcellular location">
    <subcellularLocation>
        <location evidence="9">Membrane</location>
        <topology evidence="9">Single-pass type II membrane protein</topology>
    </subcellularLocation>
</comment>
<gene>
    <name evidence="11" type="primary">lepB</name>
    <name evidence="11" type="ORF">FHP25_36555</name>
</gene>
<dbReference type="EC" id="3.4.21.89" evidence="3 8"/>
<evidence type="ECO:0000313" key="11">
    <source>
        <dbReference type="EMBL" id="TXL70038.1"/>
    </source>
</evidence>
<feature type="active site" evidence="7">
    <location>
        <position position="102"/>
    </location>
</feature>
<feature type="active site" evidence="7">
    <location>
        <position position="41"/>
    </location>
</feature>
<organism evidence="11 12">
    <name type="scientific">Vineibacter terrae</name>
    <dbReference type="NCBI Taxonomy" id="2586908"/>
    <lineage>
        <taxon>Bacteria</taxon>
        <taxon>Pseudomonadati</taxon>
        <taxon>Pseudomonadota</taxon>
        <taxon>Alphaproteobacteria</taxon>
        <taxon>Hyphomicrobiales</taxon>
        <taxon>Vineibacter</taxon>
    </lineage>
</organism>
<evidence type="ECO:0000256" key="4">
    <source>
        <dbReference type="ARBA" id="ARBA00019232"/>
    </source>
</evidence>
<keyword evidence="12" id="KW-1185">Reference proteome</keyword>
<dbReference type="CDD" id="cd06530">
    <property type="entry name" value="S26_SPase_I"/>
    <property type="match status" value="1"/>
</dbReference>
<dbReference type="GO" id="GO:0006465">
    <property type="term" value="P:signal peptide processing"/>
    <property type="evidence" value="ECO:0007669"/>
    <property type="project" value="InterPro"/>
</dbReference>
<evidence type="ECO:0000256" key="7">
    <source>
        <dbReference type="PIRSR" id="PIRSR600223-1"/>
    </source>
</evidence>
<dbReference type="OrthoDB" id="9815782at2"/>
<name>A0A5C8P8S3_9HYPH</name>
<dbReference type="InterPro" id="IPR019757">
    <property type="entry name" value="Pept_S26A_signal_pept_1_Lys-AS"/>
</dbReference>
<dbReference type="EMBL" id="VDUZ01000067">
    <property type="protein sequence ID" value="TXL70038.1"/>
    <property type="molecule type" value="Genomic_DNA"/>
</dbReference>
<dbReference type="NCBIfam" id="TIGR02227">
    <property type="entry name" value="sigpep_I_bact"/>
    <property type="match status" value="1"/>
</dbReference>
<dbReference type="PROSITE" id="PS00501">
    <property type="entry name" value="SPASE_I_1"/>
    <property type="match status" value="1"/>
</dbReference>
<dbReference type="PROSITE" id="PS00760">
    <property type="entry name" value="SPASE_I_2"/>
    <property type="match status" value="1"/>
</dbReference>
<reference evidence="11 12" key="1">
    <citation type="submission" date="2019-06" db="EMBL/GenBank/DDBJ databases">
        <title>New taxonomy in bacterial strain CC-CFT640, isolated from vineyard.</title>
        <authorList>
            <person name="Lin S.-Y."/>
            <person name="Tsai C.-F."/>
            <person name="Young C.-C."/>
        </authorList>
    </citation>
    <scope>NUCLEOTIDE SEQUENCE [LARGE SCALE GENOMIC DNA]</scope>
    <source>
        <strain evidence="11 12">CC-CFT640</strain>
    </source>
</reference>
<comment type="similarity">
    <text evidence="2 9">Belongs to the peptidase S26 family.</text>
</comment>
<evidence type="ECO:0000259" key="10">
    <source>
        <dbReference type="Pfam" id="PF10502"/>
    </source>
</evidence>
<sequence>MSRKETSGGWMETVKTVVYAVLIAIVARTFAFEPFNIPSGSMIPTLLVGDYLFVSKYSYGYSKHSFPLSLAPFSGRIFERPPHVGDVAVFKWPGDNRTDYIKRIIGVPGDRVQVKGGVLYVNDKAVNMKPAQEVGPRPAGGSSDGQIFVETLPGGAPHFIQKKKPLGAPKEPGDDPNNTREFVVPPGHVFVMGDNRDESADSRVAGSQVGFVPIENLVGRAEFIFFSHDGSASLWEVWKWPEAIRFSRMFQGIR</sequence>
<evidence type="ECO:0000256" key="3">
    <source>
        <dbReference type="ARBA" id="ARBA00013208"/>
    </source>
</evidence>
<dbReference type="GO" id="GO:0009003">
    <property type="term" value="F:signal peptidase activity"/>
    <property type="evidence" value="ECO:0007669"/>
    <property type="project" value="UniProtKB-EC"/>
</dbReference>
<dbReference type="InterPro" id="IPR036286">
    <property type="entry name" value="LexA/Signal_pep-like_sf"/>
</dbReference>
<comment type="catalytic activity">
    <reaction evidence="1 8">
        <text>Cleavage of hydrophobic, N-terminal signal or leader sequences from secreted and periplasmic proteins.</text>
        <dbReference type="EC" id="3.4.21.89"/>
    </reaction>
</comment>
<dbReference type="PANTHER" id="PTHR43390">
    <property type="entry name" value="SIGNAL PEPTIDASE I"/>
    <property type="match status" value="1"/>
</dbReference>
<comment type="caution">
    <text evidence="11">The sequence shown here is derived from an EMBL/GenBank/DDBJ whole genome shotgun (WGS) entry which is preliminary data.</text>
</comment>
<dbReference type="GO" id="GO:0016020">
    <property type="term" value="C:membrane"/>
    <property type="evidence" value="ECO:0007669"/>
    <property type="project" value="UniProtKB-SubCell"/>
</dbReference>
<evidence type="ECO:0000256" key="9">
    <source>
        <dbReference type="RuleBase" id="RU362042"/>
    </source>
</evidence>
<dbReference type="InterPro" id="IPR019758">
    <property type="entry name" value="Pept_S26A_signal_pept_1_CS"/>
</dbReference>
<dbReference type="Gene3D" id="2.10.109.10">
    <property type="entry name" value="Umud Fragment, subunit A"/>
    <property type="match status" value="1"/>
</dbReference>
<dbReference type="GO" id="GO:0004252">
    <property type="term" value="F:serine-type endopeptidase activity"/>
    <property type="evidence" value="ECO:0007669"/>
    <property type="project" value="InterPro"/>
</dbReference>
<evidence type="ECO:0000313" key="12">
    <source>
        <dbReference type="Proteomes" id="UP000321638"/>
    </source>
</evidence>
<keyword evidence="5 8" id="KW-0645">Protease</keyword>
<dbReference type="PRINTS" id="PR00727">
    <property type="entry name" value="LEADERPTASE"/>
</dbReference>
<dbReference type="PROSITE" id="PS00761">
    <property type="entry name" value="SPASE_I_3"/>
    <property type="match status" value="1"/>
</dbReference>
<evidence type="ECO:0000256" key="8">
    <source>
        <dbReference type="RuleBase" id="RU003993"/>
    </source>
</evidence>
<evidence type="ECO:0000256" key="6">
    <source>
        <dbReference type="ARBA" id="ARBA00022801"/>
    </source>
</evidence>
<dbReference type="AlphaFoldDB" id="A0A5C8P8S3"/>
<dbReference type="InterPro" id="IPR019756">
    <property type="entry name" value="Pept_S26A_signal_pept_1_Ser-AS"/>
</dbReference>
<dbReference type="InterPro" id="IPR000223">
    <property type="entry name" value="Pept_S26A_signal_pept_1"/>
</dbReference>
<evidence type="ECO:0000256" key="5">
    <source>
        <dbReference type="ARBA" id="ARBA00022670"/>
    </source>
</evidence>